<name>A0A164XUK9_9CRUS</name>
<comment type="caution">
    <text evidence="1">The sequence shown here is derived from an EMBL/GenBank/DDBJ whole genome shotgun (WGS) entry which is preliminary data.</text>
</comment>
<evidence type="ECO:0000313" key="1">
    <source>
        <dbReference type="EMBL" id="KZS14584.1"/>
    </source>
</evidence>
<sequence length="80" mass="9515">MNEKRTALFSRWAISTWEIPFFQTNPFPLVSFLSRFFQMHTASTHEHTVYYSCSLVFQENTLQLLLRCRTPERAIGACYF</sequence>
<keyword evidence="2" id="KW-1185">Reference proteome</keyword>
<dbReference type="Proteomes" id="UP000076858">
    <property type="component" value="Unassembled WGS sequence"/>
</dbReference>
<accession>A0A164XUK9</accession>
<gene>
    <name evidence="1" type="ORF">APZ42_019944</name>
</gene>
<proteinExistence type="predicted"/>
<dbReference type="AlphaFoldDB" id="A0A164XUK9"/>
<dbReference type="EMBL" id="LRGB01000944">
    <property type="protein sequence ID" value="KZS14584.1"/>
    <property type="molecule type" value="Genomic_DNA"/>
</dbReference>
<organism evidence="1 2">
    <name type="scientific">Daphnia magna</name>
    <dbReference type="NCBI Taxonomy" id="35525"/>
    <lineage>
        <taxon>Eukaryota</taxon>
        <taxon>Metazoa</taxon>
        <taxon>Ecdysozoa</taxon>
        <taxon>Arthropoda</taxon>
        <taxon>Crustacea</taxon>
        <taxon>Branchiopoda</taxon>
        <taxon>Diplostraca</taxon>
        <taxon>Cladocera</taxon>
        <taxon>Anomopoda</taxon>
        <taxon>Daphniidae</taxon>
        <taxon>Daphnia</taxon>
    </lineage>
</organism>
<evidence type="ECO:0000313" key="2">
    <source>
        <dbReference type="Proteomes" id="UP000076858"/>
    </source>
</evidence>
<protein>
    <submittedName>
        <fullName evidence="1">Uncharacterized protein</fullName>
    </submittedName>
</protein>
<reference evidence="1 2" key="1">
    <citation type="submission" date="2016-03" db="EMBL/GenBank/DDBJ databases">
        <title>EvidentialGene: Evidence-directed Construction of Genes on Genomes.</title>
        <authorList>
            <person name="Gilbert D.G."/>
            <person name="Choi J.-H."/>
            <person name="Mockaitis K."/>
            <person name="Colbourne J."/>
            <person name="Pfrender M."/>
        </authorList>
    </citation>
    <scope>NUCLEOTIDE SEQUENCE [LARGE SCALE GENOMIC DNA]</scope>
    <source>
        <strain evidence="1 2">Xinb3</strain>
        <tissue evidence="1">Complete organism</tissue>
    </source>
</reference>